<sequence length="89" mass="10387">MCMVDTSWTSTTQFSGCVWVWKDMFGKTQLLETWNLSCRETALHSEMGYGEHASVFDIIGSEKDDAYMFPGFQDLSYHKSAEWNFRFFS</sequence>
<proteinExistence type="predicted"/>
<protein>
    <submittedName>
        <fullName evidence="1">Uncharacterized protein</fullName>
    </submittedName>
</protein>
<accession>A0ABQ7MFC3</accession>
<name>A0ABQ7MFC3_BRACM</name>
<keyword evidence="2" id="KW-1185">Reference proteome</keyword>
<dbReference type="Proteomes" id="UP000823674">
    <property type="component" value="Chromosome A05"/>
</dbReference>
<organism evidence="1 2">
    <name type="scientific">Brassica rapa subsp. trilocularis</name>
    <dbReference type="NCBI Taxonomy" id="1813537"/>
    <lineage>
        <taxon>Eukaryota</taxon>
        <taxon>Viridiplantae</taxon>
        <taxon>Streptophyta</taxon>
        <taxon>Embryophyta</taxon>
        <taxon>Tracheophyta</taxon>
        <taxon>Spermatophyta</taxon>
        <taxon>Magnoliopsida</taxon>
        <taxon>eudicotyledons</taxon>
        <taxon>Gunneridae</taxon>
        <taxon>Pentapetalae</taxon>
        <taxon>rosids</taxon>
        <taxon>malvids</taxon>
        <taxon>Brassicales</taxon>
        <taxon>Brassicaceae</taxon>
        <taxon>Brassiceae</taxon>
        <taxon>Brassica</taxon>
    </lineage>
</organism>
<comment type="caution">
    <text evidence="1">The sequence shown here is derived from an EMBL/GenBank/DDBJ whole genome shotgun (WGS) entry which is preliminary data.</text>
</comment>
<evidence type="ECO:0000313" key="2">
    <source>
        <dbReference type="Proteomes" id="UP000823674"/>
    </source>
</evidence>
<dbReference type="EMBL" id="JADBGQ010000005">
    <property type="protein sequence ID" value="KAG5397458.1"/>
    <property type="molecule type" value="Genomic_DNA"/>
</dbReference>
<gene>
    <name evidence="1" type="primary">A05p026070.1_BraROA</name>
    <name evidence="1" type="ORF">IGI04_019272</name>
</gene>
<reference evidence="1 2" key="1">
    <citation type="submission" date="2021-03" db="EMBL/GenBank/DDBJ databases">
        <authorList>
            <person name="King G.J."/>
            <person name="Bancroft I."/>
            <person name="Baten A."/>
            <person name="Bloomfield J."/>
            <person name="Borpatragohain P."/>
            <person name="He Z."/>
            <person name="Irish N."/>
            <person name="Irwin J."/>
            <person name="Liu K."/>
            <person name="Mauleon R.P."/>
            <person name="Moore J."/>
            <person name="Morris R."/>
            <person name="Ostergaard L."/>
            <person name="Wang B."/>
            <person name="Wells R."/>
        </authorList>
    </citation>
    <scope>NUCLEOTIDE SEQUENCE [LARGE SCALE GENOMIC DNA]</scope>
    <source>
        <strain evidence="1">R-o-18</strain>
        <tissue evidence="1">Leaf</tissue>
    </source>
</reference>
<evidence type="ECO:0000313" key="1">
    <source>
        <dbReference type="EMBL" id="KAG5397458.1"/>
    </source>
</evidence>